<dbReference type="AlphaFoldDB" id="A0A517MW46"/>
<gene>
    <name evidence="1" type="ORF">HG15A2_23950</name>
</gene>
<protein>
    <submittedName>
        <fullName evidence="1">Uncharacterized protein</fullName>
    </submittedName>
</protein>
<dbReference type="EMBL" id="CP036263">
    <property type="protein sequence ID" value="QDS99105.1"/>
    <property type="molecule type" value="Genomic_DNA"/>
</dbReference>
<reference evidence="1 2" key="1">
    <citation type="submission" date="2019-02" db="EMBL/GenBank/DDBJ databases">
        <title>Deep-cultivation of Planctomycetes and their phenomic and genomic characterization uncovers novel biology.</title>
        <authorList>
            <person name="Wiegand S."/>
            <person name="Jogler M."/>
            <person name="Boedeker C."/>
            <person name="Pinto D."/>
            <person name="Vollmers J."/>
            <person name="Rivas-Marin E."/>
            <person name="Kohn T."/>
            <person name="Peeters S.H."/>
            <person name="Heuer A."/>
            <person name="Rast P."/>
            <person name="Oberbeckmann S."/>
            <person name="Bunk B."/>
            <person name="Jeske O."/>
            <person name="Meyerdierks A."/>
            <person name="Storesund J.E."/>
            <person name="Kallscheuer N."/>
            <person name="Luecker S."/>
            <person name="Lage O.M."/>
            <person name="Pohl T."/>
            <person name="Merkel B.J."/>
            <person name="Hornburger P."/>
            <person name="Mueller R.-W."/>
            <person name="Bruemmer F."/>
            <person name="Labrenz M."/>
            <person name="Spormann A.M."/>
            <person name="Op den Camp H."/>
            <person name="Overmann J."/>
            <person name="Amann R."/>
            <person name="Jetten M.S.M."/>
            <person name="Mascher T."/>
            <person name="Medema M.H."/>
            <person name="Devos D.P."/>
            <person name="Kaster A.-K."/>
            <person name="Ovreas L."/>
            <person name="Rohde M."/>
            <person name="Galperin M.Y."/>
            <person name="Jogler C."/>
        </authorList>
    </citation>
    <scope>NUCLEOTIDE SEQUENCE [LARGE SCALE GENOMIC DNA]</scope>
    <source>
        <strain evidence="1 2">HG15A2</strain>
    </source>
</reference>
<dbReference type="GO" id="GO:0005975">
    <property type="term" value="P:carbohydrate metabolic process"/>
    <property type="evidence" value="ECO:0007669"/>
    <property type="project" value="InterPro"/>
</dbReference>
<dbReference type="Proteomes" id="UP000319852">
    <property type="component" value="Chromosome"/>
</dbReference>
<dbReference type="InterPro" id="IPR012341">
    <property type="entry name" value="6hp_glycosidase-like_sf"/>
</dbReference>
<evidence type="ECO:0000313" key="1">
    <source>
        <dbReference type="EMBL" id="QDS99105.1"/>
    </source>
</evidence>
<evidence type="ECO:0000313" key="2">
    <source>
        <dbReference type="Proteomes" id="UP000319852"/>
    </source>
</evidence>
<dbReference type="SUPFAM" id="SSF48208">
    <property type="entry name" value="Six-hairpin glycosidases"/>
    <property type="match status" value="1"/>
</dbReference>
<dbReference type="PANTHER" id="PTHR15108">
    <property type="entry name" value="N-ACYLGLUCOSAMINE-2-EPIMERASE"/>
    <property type="match status" value="1"/>
</dbReference>
<dbReference type="KEGG" id="amob:HG15A2_23950"/>
<name>A0A517MW46_9BACT</name>
<proteinExistence type="predicted"/>
<dbReference type="Gene3D" id="1.50.10.10">
    <property type="match status" value="1"/>
</dbReference>
<dbReference type="InterPro" id="IPR008928">
    <property type="entry name" value="6-hairpin_glycosidase_sf"/>
</dbReference>
<keyword evidence="2" id="KW-1185">Reference proteome</keyword>
<sequence>MPITKAITYGEWFGYLHRDGRISVPLKGNYWKGPFHLPGMQLVCWKIIAEILQS</sequence>
<organism evidence="1 2">
    <name type="scientific">Adhaeretor mobilis</name>
    <dbReference type="NCBI Taxonomy" id="1930276"/>
    <lineage>
        <taxon>Bacteria</taxon>
        <taxon>Pseudomonadati</taxon>
        <taxon>Planctomycetota</taxon>
        <taxon>Planctomycetia</taxon>
        <taxon>Pirellulales</taxon>
        <taxon>Lacipirellulaceae</taxon>
        <taxon>Adhaeretor</taxon>
    </lineage>
</organism>
<accession>A0A517MW46</accession>